<comment type="caution">
    <text evidence="2">The sequence shown here is derived from an EMBL/GenBank/DDBJ whole genome shotgun (WGS) entry which is preliminary data.</text>
</comment>
<feature type="non-terminal residue" evidence="2">
    <location>
        <position position="1"/>
    </location>
</feature>
<accession>A0A8H3BYQ9</accession>
<evidence type="ECO:0000313" key="3">
    <source>
        <dbReference type="Proteomes" id="UP000663861"/>
    </source>
</evidence>
<evidence type="ECO:0000313" key="2">
    <source>
        <dbReference type="EMBL" id="CAE6468458.1"/>
    </source>
</evidence>
<evidence type="ECO:0000256" key="1">
    <source>
        <dbReference type="SAM" id="MobiDB-lite"/>
    </source>
</evidence>
<dbReference type="EMBL" id="CAJMWY010001477">
    <property type="protein sequence ID" value="CAE6468458.1"/>
    <property type="molecule type" value="Genomic_DNA"/>
</dbReference>
<proteinExistence type="predicted"/>
<reference evidence="2" key="1">
    <citation type="submission" date="2021-01" db="EMBL/GenBank/DDBJ databases">
        <authorList>
            <person name="Kaushik A."/>
        </authorList>
    </citation>
    <scope>NUCLEOTIDE SEQUENCE</scope>
    <source>
        <strain evidence="2">AG4-RS23</strain>
    </source>
</reference>
<feature type="region of interest" description="Disordered" evidence="1">
    <location>
        <begin position="40"/>
        <end position="62"/>
    </location>
</feature>
<gene>
    <name evidence="2" type="ORF">RDB_LOCUS78059</name>
</gene>
<organism evidence="2 3">
    <name type="scientific">Rhizoctonia solani</name>
    <dbReference type="NCBI Taxonomy" id="456999"/>
    <lineage>
        <taxon>Eukaryota</taxon>
        <taxon>Fungi</taxon>
        <taxon>Dikarya</taxon>
        <taxon>Basidiomycota</taxon>
        <taxon>Agaricomycotina</taxon>
        <taxon>Agaricomycetes</taxon>
        <taxon>Cantharellales</taxon>
        <taxon>Ceratobasidiaceae</taxon>
        <taxon>Rhizoctonia</taxon>
    </lineage>
</organism>
<feature type="region of interest" description="Disordered" evidence="1">
    <location>
        <begin position="76"/>
        <end position="130"/>
    </location>
</feature>
<feature type="compositionally biased region" description="Polar residues" evidence="1">
    <location>
        <begin position="101"/>
        <end position="124"/>
    </location>
</feature>
<dbReference type="Proteomes" id="UP000663861">
    <property type="component" value="Unassembled WGS sequence"/>
</dbReference>
<dbReference type="AlphaFoldDB" id="A0A8H3BYQ9"/>
<feature type="compositionally biased region" description="Low complexity" evidence="1">
    <location>
        <begin position="46"/>
        <end position="57"/>
    </location>
</feature>
<name>A0A8H3BYQ9_9AGAM</name>
<protein>
    <submittedName>
        <fullName evidence="2">Uncharacterized protein</fullName>
    </submittedName>
</protein>
<sequence>MMSTRVTPGGSKPNRVKEVLHDALYKIRRIRTVFAFWSRDPRSRRSSNSPTSPIIPSAWPVAPAGSMKIDTANRAINTPEKSHGPHVHGGVEPFPEPSAPNTPSANALTSPSPISNGSGVTTAGPSPPRPAAWARLEAALTTLEKSTRAIPPLHSLARAVLDCLDTFEAAAPNDKMYDRLAGELNAMITTLNHYATELGSEPASELNAMITTLNHYATELGSEPASKGVTQMTDSIRDCATHINQQRERGGRRQMFELARDREELANSCHQIESLSRELQILANDEILRRTSQILHKTKKKSE</sequence>